<dbReference type="RefSeq" id="WP_223790143.1">
    <property type="nucleotide sequence ID" value="NZ_JAIOUQ010000001.1"/>
</dbReference>
<reference evidence="3" key="1">
    <citation type="journal article" date="2022" name="Microbiol. Resour. Announc.">
        <title>Draft Genome Sequence of a Methanogenic Archaeon from West Spitsbergen Permafrost.</title>
        <authorList>
            <person name="Trubitsyn V."/>
            <person name="Rivkina E."/>
            <person name="Shcherbakova V."/>
        </authorList>
    </citation>
    <scope>NUCLEOTIDE SEQUENCE [LARGE SCALE GENOMIC DNA]</scope>
    <source>
        <strain evidence="3">VT</strain>
    </source>
</reference>
<proteinExistence type="predicted"/>
<evidence type="ECO:0000256" key="1">
    <source>
        <dbReference type="SAM" id="Phobius"/>
    </source>
</evidence>
<name>A0A8T5UY23_9EURY</name>
<evidence type="ECO:0000313" key="2">
    <source>
        <dbReference type="EMBL" id="MBZ2164461.1"/>
    </source>
</evidence>
<keyword evidence="1" id="KW-1133">Transmembrane helix</keyword>
<feature type="transmembrane region" description="Helical" evidence="1">
    <location>
        <begin position="334"/>
        <end position="354"/>
    </location>
</feature>
<keyword evidence="3" id="KW-1185">Reference proteome</keyword>
<accession>A0A8T5UY23</accession>
<dbReference type="EMBL" id="JAIOUQ010000001">
    <property type="protein sequence ID" value="MBZ2164461.1"/>
    <property type="molecule type" value="Genomic_DNA"/>
</dbReference>
<comment type="caution">
    <text evidence="2">The sequence shown here is derived from an EMBL/GenBank/DDBJ whole genome shotgun (WGS) entry which is preliminary data.</text>
</comment>
<sequence length="478" mass="52926">MILNNKKGKFLIFLVIILVVSITPASAGLANASNGNVNTIPKIVIPSKSEISDDNETSLKTIEQDTNEIQNYADSLDNDLNYVKHRADDYNWKFWKWPKITKDILKTVPQIINTSDKLKGSVDKLNNEVENLGSSLEVDSDSYINNVDNPKCEKDARAMADKLTDREGTTFTVKNINAGELKKGDIVQYLSQDKYPRYLAVQEIKTNNNTGRQILGNSPTDTPITIQMLVLKGTGDKIIEVPLTGECIELSPANEVNTENALQNTVYVQQENIDKTENSAHKAQTKAHTLNGIKNVFNKATIFCAVVGVVLLAAGTASVFICPPLAIPMIDGSISITLVGIILGSVSMILLKVYDKFNNMANKLESSAGLNEKDLNTYTKIEEKIPYNMNITTFDGIPIVKQPPVNDWRELQFLLVKSPEHGDLLPGPGLQFLYGPYEGYTGEDHFEFEFRGKDGKMGHVTVNIRINPIPVLEIPKEV</sequence>
<feature type="transmembrane region" description="Helical" evidence="1">
    <location>
        <begin position="300"/>
        <end position="322"/>
    </location>
</feature>
<dbReference type="Proteomes" id="UP000825933">
    <property type="component" value="Unassembled WGS sequence"/>
</dbReference>
<protein>
    <submittedName>
        <fullName evidence="2">Uncharacterized protein</fullName>
    </submittedName>
</protein>
<dbReference type="AlphaFoldDB" id="A0A8T5UY23"/>
<gene>
    <name evidence="2" type="ORF">K8N75_00115</name>
</gene>
<evidence type="ECO:0000313" key="3">
    <source>
        <dbReference type="Proteomes" id="UP000825933"/>
    </source>
</evidence>
<organism evidence="2 3">
    <name type="scientific">Methanobacterium spitsbergense</name>
    <dbReference type="NCBI Taxonomy" id="2874285"/>
    <lineage>
        <taxon>Archaea</taxon>
        <taxon>Methanobacteriati</taxon>
        <taxon>Methanobacteriota</taxon>
        <taxon>Methanomada group</taxon>
        <taxon>Methanobacteria</taxon>
        <taxon>Methanobacteriales</taxon>
        <taxon>Methanobacteriaceae</taxon>
        <taxon>Methanobacterium</taxon>
    </lineage>
</organism>
<keyword evidence="1" id="KW-0812">Transmembrane</keyword>
<keyword evidence="1" id="KW-0472">Membrane</keyword>